<evidence type="ECO:0000313" key="2">
    <source>
        <dbReference type="EMBL" id="APW98002.1"/>
    </source>
</evidence>
<evidence type="ECO:0000256" key="1">
    <source>
        <dbReference type="SAM" id="MobiDB-lite"/>
    </source>
</evidence>
<feature type="compositionally biased region" description="Gly residues" evidence="1">
    <location>
        <begin position="111"/>
        <end position="123"/>
    </location>
</feature>
<dbReference type="eggNOG" id="arCOG04569">
    <property type="taxonomic scope" value="Archaea"/>
</dbReference>
<evidence type="ECO:0000313" key="3">
    <source>
        <dbReference type="EMBL" id="EMA28556.1"/>
    </source>
</evidence>
<feature type="region of interest" description="Disordered" evidence="1">
    <location>
        <begin position="75"/>
        <end position="132"/>
    </location>
</feature>
<dbReference type="AlphaFoldDB" id="M0L4T1"/>
<evidence type="ECO:0000313" key="4">
    <source>
        <dbReference type="Proteomes" id="UP000011555"/>
    </source>
</evidence>
<reference evidence="3 4" key="2">
    <citation type="journal article" date="2014" name="PLoS Genet.">
        <title>Phylogenetically driven sequencing of extremely halophilic archaea reveals strategies for static and dynamic osmo-response.</title>
        <authorList>
            <person name="Becker E.A."/>
            <person name="Seitzer P.M."/>
            <person name="Tritt A."/>
            <person name="Larsen D."/>
            <person name="Krusor M."/>
            <person name="Yao A.I."/>
            <person name="Wu D."/>
            <person name="Madern D."/>
            <person name="Eisen J.A."/>
            <person name="Darling A.E."/>
            <person name="Facciotti M.T."/>
        </authorList>
    </citation>
    <scope>NUCLEOTIDE SEQUENCE [LARGE SCALE GENOMIC DNA]</scope>
    <source>
        <strain evidence="3 4">AJ5</strain>
    </source>
</reference>
<dbReference type="KEGG" id="hlc:CHINAEXTREME09510"/>
<keyword evidence="4" id="KW-1185">Reference proteome</keyword>
<proteinExistence type="predicted"/>
<sequence>MSDKPWTDRIVGERMTVDQEFSSRVRDSQFSNQQWSLIMTATEFEIERADDPENARLVADTEQVEQIIPELENVQSGMGAMGGPGGGGGAGPGAGGGDSSGGLVDSIKGALGLGGRGSGPGSGGDHDEKLAAAERLTQEYADELQSHLEDNGRWESVREAAAESE</sequence>
<dbReference type="Pfam" id="PF19113">
    <property type="entry name" value="DUF5799"/>
    <property type="match status" value="1"/>
</dbReference>
<dbReference type="Proteomes" id="UP000186547">
    <property type="component" value="Chromosome"/>
</dbReference>
<organism evidence="3 4">
    <name type="scientific">Natronobacterium lacisalsi AJ5</name>
    <dbReference type="NCBI Taxonomy" id="358396"/>
    <lineage>
        <taxon>Archaea</taxon>
        <taxon>Methanobacteriati</taxon>
        <taxon>Methanobacteriota</taxon>
        <taxon>Stenosarchaea group</taxon>
        <taxon>Halobacteria</taxon>
        <taxon>Halobacteriales</taxon>
        <taxon>Natrialbaceae</taxon>
        <taxon>Natronobacterium</taxon>
    </lineage>
</organism>
<dbReference type="InterPro" id="IPR043821">
    <property type="entry name" value="DUF5799"/>
</dbReference>
<dbReference type="EMBL" id="AOLZ01000073">
    <property type="protein sequence ID" value="EMA28556.1"/>
    <property type="molecule type" value="Genomic_DNA"/>
</dbReference>
<dbReference type="RefSeq" id="WP_007143302.1">
    <property type="nucleotide sequence ID" value="NZ_AOLZ01000073.1"/>
</dbReference>
<reference evidence="2 5" key="1">
    <citation type="journal article" date="2011" name="J. Bacteriol.">
        <title>Genome sequence of Halobiforma lacisalsi AJ5, an extremely halophilic archaeon which harbors a bop gene.</title>
        <authorList>
            <person name="Jiang X."/>
            <person name="Wang S."/>
            <person name="Cheng H."/>
            <person name="Huo Y."/>
            <person name="Zhang X."/>
            <person name="Zhu X."/>
            <person name="Han X."/>
            <person name="Ni P."/>
            <person name="Wu M."/>
        </authorList>
    </citation>
    <scope>NUCLEOTIDE SEQUENCE [LARGE SCALE GENOMIC DNA]</scope>
    <source>
        <strain evidence="2 5">AJ5</strain>
    </source>
</reference>
<protein>
    <submittedName>
        <fullName evidence="3">Uncharacterized protein</fullName>
    </submittedName>
</protein>
<name>M0L4T1_NATLA</name>
<dbReference type="Proteomes" id="UP000011555">
    <property type="component" value="Unassembled WGS sequence"/>
</dbReference>
<dbReference type="EMBL" id="CP019285">
    <property type="protein sequence ID" value="APW98002.1"/>
    <property type="molecule type" value="Genomic_DNA"/>
</dbReference>
<evidence type="ECO:0000313" key="5">
    <source>
        <dbReference type="Proteomes" id="UP000186547"/>
    </source>
</evidence>
<accession>M0L4T1</accession>
<dbReference type="PATRIC" id="fig|358396.7.peg.3653"/>
<feature type="compositionally biased region" description="Gly residues" evidence="1">
    <location>
        <begin position="79"/>
        <end position="100"/>
    </location>
</feature>
<gene>
    <name evidence="3" type="ORF">C445_18066</name>
    <name evidence="2" type="ORF">CHINAEXTREME_09510</name>
</gene>
<dbReference type="GeneID" id="30921360"/>
<reference evidence="2" key="3">
    <citation type="submission" date="2017-01" db="EMBL/GenBank/DDBJ databases">
        <authorList>
            <person name="Mah S.A."/>
            <person name="Swanson W.J."/>
            <person name="Moy G.W."/>
            <person name="Vacquier V.D."/>
        </authorList>
    </citation>
    <scope>NUCLEOTIDE SEQUENCE</scope>
    <source>
        <strain evidence="2">AJ5</strain>
    </source>
</reference>